<evidence type="ECO:0000256" key="2">
    <source>
        <dbReference type="ARBA" id="ARBA00022705"/>
    </source>
</evidence>
<keyword evidence="1 12" id="KW-0963">Cytoplasm</keyword>
<dbReference type="EMBL" id="LMBR01000174">
    <property type="protein sequence ID" value="KUL24154.1"/>
    <property type="molecule type" value="Genomic_DNA"/>
</dbReference>
<feature type="binding site" evidence="12">
    <location>
        <position position="211"/>
    </location>
    <ligand>
        <name>Zn(2+)</name>
        <dbReference type="ChEBI" id="CHEBI:29105"/>
        <label>2</label>
    </ligand>
</feature>
<keyword evidence="4 12" id="KW-0677">Repeat</keyword>
<dbReference type="PANTHER" id="PTHR43096">
    <property type="entry name" value="DNAJ HOMOLOG 1, MITOCHONDRIAL-RELATED"/>
    <property type="match status" value="1"/>
</dbReference>
<evidence type="ECO:0000256" key="13">
    <source>
        <dbReference type="PROSITE-ProRule" id="PRU00546"/>
    </source>
</evidence>
<dbReference type="CDD" id="cd10747">
    <property type="entry name" value="DnaJ_C"/>
    <property type="match status" value="1"/>
</dbReference>
<dbReference type="GO" id="GO:0005737">
    <property type="term" value="C:cytoplasm"/>
    <property type="evidence" value="ECO:0007669"/>
    <property type="project" value="UniProtKB-SubCell"/>
</dbReference>
<dbReference type="SUPFAM" id="SSF49493">
    <property type="entry name" value="HSP40/DnaJ peptide-binding domain"/>
    <property type="match status" value="2"/>
</dbReference>
<dbReference type="NCBIfam" id="TIGR02349">
    <property type="entry name" value="DnaJ_bact"/>
    <property type="match status" value="1"/>
</dbReference>
<dbReference type="RefSeq" id="WP_059139227.1">
    <property type="nucleotide sequence ID" value="NZ_LMBR01000174.1"/>
</dbReference>
<dbReference type="FunFam" id="2.10.230.10:FF:000002">
    <property type="entry name" value="Molecular chaperone DnaJ"/>
    <property type="match status" value="1"/>
</dbReference>
<dbReference type="InterPro" id="IPR018253">
    <property type="entry name" value="DnaJ_domain_CS"/>
</dbReference>
<dbReference type="CDD" id="cd06257">
    <property type="entry name" value="DnaJ"/>
    <property type="match status" value="1"/>
</dbReference>
<dbReference type="InterPro" id="IPR001305">
    <property type="entry name" value="HSP_DnaJ_Cys-rich_dom"/>
</dbReference>
<evidence type="ECO:0000256" key="9">
    <source>
        <dbReference type="ARBA" id="ARBA00053423"/>
    </source>
</evidence>
<feature type="binding site" evidence="12">
    <location>
        <position position="169"/>
    </location>
    <ligand>
        <name>Zn(2+)</name>
        <dbReference type="ChEBI" id="CHEBI:29105"/>
        <label>1</label>
    </ligand>
</feature>
<dbReference type="GO" id="GO:0008270">
    <property type="term" value="F:zinc ion binding"/>
    <property type="evidence" value="ECO:0007669"/>
    <property type="project" value="UniProtKB-UniRule"/>
</dbReference>
<gene>
    <name evidence="12" type="primary">dnaJ</name>
    <name evidence="17" type="ORF">ASB62_07060</name>
</gene>
<dbReference type="SUPFAM" id="SSF46565">
    <property type="entry name" value="Chaperone J-domain"/>
    <property type="match status" value="1"/>
</dbReference>
<dbReference type="FunFam" id="2.60.260.20:FF:000005">
    <property type="entry name" value="Chaperone protein dnaJ 1, mitochondrial"/>
    <property type="match status" value="1"/>
</dbReference>
<dbReference type="SUPFAM" id="SSF57938">
    <property type="entry name" value="DnaJ/Hsp40 cysteine-rich domain"/>
    <property type="match status" value="1"/>
</dbReference>
<feature type="binding site" evidence="12">
    <location>
        <position position="228"/>
    </location>
    <ligand>
        <name>Zn(2+)</name>
        <dbReference type="ChEBI" id="CHEBI:29105"/>
        <label>1</label>
    </ligand>
</feature>
<dbReference type="Pfam" id="PF01556">
    <property type="entry name" value="DnaJ_C"/>
    <property type="match status" value="1"/>
</dbReference>
<keyword evidence="3 12" id="KW-0479">Metal-binding</keyword>
<feature type="binding site" evidence="12">
    <location>
        <position position="214"/>
    </location>
    <ligand>
        <name>Zn(2+)</name>
        <dbReference type="ChEBI" id="CHEBI:29105"/>
        <label>2</label>
    </ligand>
</feature>
<feature type="region of interest" description="Disordered" evidence="14">
    <location>
        <begin position="379"/>
        <end position="401"/>
    </location>
</feature>
<dbReference type="Pfam" id="PF00684">
    <property type="entry name" value="DnaJ_CXXCXGXG"/>
    <property type="match status" value="1"/>
</dbReference>
<feature type="compositionally biased region" description="Basic and acidic residues" evidence="14">
    <location>
        <begin position="385"/>
        <end position="401"/>
    </location>
</feature>
<dbReference type="FunFam" id="1.10.287.110:FF:000034">
    <property type="entry name" value="Chaperone protein DnaJ"/>
    <property type="match status" value="1"/>
</dbReference>
<dbReference type="Gene3D" id="2.10.230.10">
    <property type="entry name" value="Heat shock protein DnaJ, cysteine-rich domain"/>
    <property type="match status" value="1"/>
</dbReference>
<dbReference type="GO" id="GO:0006260">
    <property type="term" value="P:DNA replication"/>
    <property type="evidence" value="ECO:0007669"/>
    <property type="project" value="UniProtKB-KW"/>
</dbReference>
<keyword evidence="7 12" id="KW-0346">Stress response</keyword>
<dbReference type="InterPro" id="IPR002939">
    <property type="entry name" value="DnaJ_C"/>
</dbReference>
<dbReference type="PROSITE" id="PS51188">
    <property type="entry name" value="ZF_CR"/>
    <property type="match status" value="1"/>
</dbReference>
<dbReference type="PANTHER" id="PTHR43096:SF48">
    <property type="entry name" value="CHAPERONE PROTEIN DNAJ"/>
    <property type="match status" value="1"/>
</dbReference>
<feature type="repeat" description="CXXCXGXG motif" evidence="12">
    <location>
        <begin position="225"/>
        <end position="232"/>
    </location>
</feature>
<dbReference type="GO" id="GO:0005524">
    <property type="term" value="F:ATP binding"/>
    <property type="evidence" value="ECO:0007669"/>
    <property type="project" value="InterPro"/>
</dbReference>
<evidence type="ECO:0000256" key="8">
    <source>
        <dbReference type="ARBA" id="ARBA00023186"/>
    </source>
</evidence>
<comment type="caution">
    <text evidence="17">The sequence shown here is derived from an EMBL/GenBank/DDBJ whole genome shotgun (WGS) entry which is preliminary data.</text>
</comment>
<dbReference type="PROSITE" id="PS00636">
    <property type="entry name" value="DNAJ_1"/>
    <property type="match status" value="1"/>
</dbReference>
<evidence type="ECO:0000259" key="15">
    <source>
        <dbReference type="PROSITE" id="PS50076"/>
    </source>
</evidence>
<dbReference type="AlphaFoldDB" id="A0A101JCA7"/>
<evidence type="ECO:0000256" key="1">
    <source>
        <dbReference type="ARBA" id="ARBA00022490"/>
    </source>
</evidence>
<dbReference type="GO" id="GO:0051082">
    <property type="term" value="F:unfolded protein binding"/>
    <property type="evidence" value="ECO:0007669"/>
    <property type="project" value="UniProtKB-UniRule"/>
</dbReference>
<dbReference type="NCBIfam" id="NF008035">
    <property type="entry name" value="PRK10767.1"/>
    <property type="match status" value="1"/>
</dbReference>
<keyword evidence="6 12" id="KW-0862">Zinc</keyword>
<dbReference type="Gene3D" id="1.10.287.110">
    <property type="entry name" value="DnaJ domain"/>
    <property type="match status" value="1"/>
</dbReference>
<evidence type="ECO:0000313" key="18">
    <source>
        <dbReference type="Proteomes" id="UP000053937"/>
    </source>
</evidence>
<dbReference type="GO" id="GO:0042026">
    <property type="term" value="P:protein refolding"/>
    <property type="evidence" value="ECO:0007669"/>
    <property type="project" value="TreeGrafter"/>
</dbReference>
<dbReference type="InterPro" id="IPR036869">
    <property type="entry name" value="J_dom_sf"/>
</dbReference>
<dbReference type="Pfam" id="PF00226">
    <property type="entry name" value="DnaJ"/>
    <property type="match status" value="1"/>
</dbReference>
<comment type="similarity">
    <text evidence="10 12">Belongs to the DnaJ family.</text>
</comment>
<comment type="subunit">
    <text evidence="12">Homodimer.</text>
</comment>
<feature type="domain" description="J" evidence="15">
    <location>
        <begin position="4"/>
        <end position="69"/>
    </location>
</feature>
<dbReference type="PRINTS" id="PR00625">
    <property type="entry name" value="JDOMAIN"/>
</dbReference>
<keyword evidence="2 12" id="KW-0235">DNA replication</keyword>
<feature type="binding site" evidence="12">
    <location>
        <position position="188"/>
    </location>
    <ligand>
        <name>Zn(2+)</name>
        <dbReference type="ChEBI" id="CHEBI:29105"/>
        <label>2</label>
    </ligand>
</feature>
<dbReference type="InterPro" id="IPR001623">
    <property type="entry name" value="DnaJ_domain"/>
</dbReference>
<feature type="binding site" evidence="12">
    <location>
        <position position="185"/>
    </location>
    <ligand>
        <name>Zn(2+)</name>
        <dbReference type="ChEBI" id="CHEBI:29105"/>
        <label>2</label>
    </ligand>
</feature>
<feature type="zinc finger region" description="CR-type" evidence="13">
    <location>
        <begin position="156"/>
        <end position="237"/>
    </location>
</feature>
<evidence type="ECO:0000256" key="14">
    <source>
        <dbReference type="SAM" id="MobiDB-lite"/>
    </source>
</evidence>
<name>A0A101JCA7_CHLLI</name>
<dbReference type="HAMAP" id="MF_01152">
    <property type="entry name" value="DnaJ"/>
    <property type="match status" value="1"/>
</dbReference>
<dbReference type="PROSITE" id="PS50076">
    <property type="entry name" value="DNAJ_2"/>
    <property type="match status" value="1"/>
</dbReference>
<keyword evidence="5 12" id="KW-0863">Zinc-finger</keyword>
<dbReference type="GO" id="GO:0009408">
    <property type="term" value="P:response to heat"/>
    <property type="evidence" value="ECO:0007669"/>
    <property type="project" value="InterPro"/>
</dbReference>
<protein>
    <recommendedName>
        <fullName evidence="11 12">Chaperone protein DnaJ</fullName>
    </recommendedName>
</protein>
<comment type="cofactor">
    <cofactor evidence="12">
        <name>Zn(2+)</name>
        <dbReference type="ChEBI" id="CHEBI:29105"/>
    </cofactor>
    <text evidence="12">Binds 2 Zn(2+) ions per monomer.</text>
</comment>
<dbReference type="GO" id="GO:0031072">
    <property type="term" value="F:heat shock protein binding"/>
    <property type="evidence" value="ECO:0007669"/>
    <property type="project" value="InterPro"/>
</dbReference>
<evidence type="ECO:0000256" key="5">
    <source>
        <dbReference type="ARBA" id="ARBA00022771"/>
    </source>
</evidence>
<evidence type="ECO:0000256" key="11">
    <source>
        <dbReference type="ARBA" id="ARBA00067609"/>
    </source>
</evidence>
<feature type="repeat" description="CXXCXGXG motif" evidence="12">
    <location>
        <begin position="211"/>
        <end position="218"/>
    </location>
</feature>
<comment type="domain">
    <text evidence="12">The J domain is necessary and sufficient to stimulate DnaK ATPase activity. Zinc center 1 plays an important role in the autonomous, DnaK-independent chaperone activity of DnaJ. Zinc center 2 is essential for interaction with DnaK and for DnaJ activity.</text>
</comment>
<keyword evidence="8 12" id="KW-0143">Chaperone</keyword>
<proteinExistence type="inferred from homology"/>
<feature type="repeat" description="CXXCXGXG motif" evidence="12">
    <location>
        <begin position="169"/>
        <end position="176"/>
    </location>
</feature>
<dbReference type="OrthoDB" id="9779889at2"/>
<dbReference type="Gene3D" id="2.60.260.20">
    <property type="entry name" value="Urease metallochaperone UreE, N-terminal domain"/>
    <property type="match status" value="2"/>
</dbReference>
<feature type="binding site" evidence="12">
    <location>
        <position position="225"/>
    </location>
    <ligand>
        <name>Zn(2+)</name>
        <dbReference type="ChEBI" id="CHEBI:29105"/>
        <label>1</label>
    </ligand>
</feature>
<dbReference type="SMART" id="SM00271">
    <property type="entry name" value="DnaJ"/>
    <property type="match status" value="1"/>
</dbReference>
<dbReference type="CDD" id="cd10719">
    <property type="entry name" value="DnaJ_zf"/>
    <property type="match status" value="1"/>
</dbReference>
<comment type="subcellular location">
    <subcellularLocation>
        <location evidence="12">Cytoplasm</location>
    </subcellularLocation>
</comment>
<keyword evidence="18" id="KW-1185">Reference proteome</keyword>
<evidence type="ECO:0000256" key="12">
    <source>
        <dbReference type="HAMAP-Rule" id="MF_01152"/>
    </source>
</evidence>
<organism evidence="17 18">
    <name type="scientific">Chlorobium limicola</name>
    <dbReference type="NCBI Taxonomy" id="1092"/>
    <lineage>
        <taxon>Bacteria</taxon>
        <taxon>Pseudomonadati</taxon>
        <taxon>Chlorobiota</taxon>
        <taxon>Chlorobiia</taxon>
        <taxon>Chlorobiales</taxon>
        <taxon>Chlorobiaceae</taxon>
        <taxon>Chlorobium/Pelodictyon group</taxon>
        <taxon>Chlorobium</taxon>
    </lineage>
</organism>
<evidence type="ECO:0000256" key="6">
    <source>
        <dbReference type="ARBA" id="ARBA00022833"/>
    </source>
</evidence>
<reference evidence="17 18" key="1">
    <citation type="submission" date="2015-10" db="EMBL/GenBank/DDBJ databases">
        <title>Draft Genome Sequence of Chlorobium limicola strain Frasassi Growing under Artificial Lighting in the Frasassi Cave System.</title>
        <authorList>
            <person name="Mansor M."/>
            <person name="Macalady J."/>
        </authorList>
    </citation>
    <scope>NUCLEOTIDE SEQUENCE [LARGE SCALE GENOMIC DNA]</scope>
    <source>
        <strain evidence="17 18">Frasassi</strain>
    </source>
</reference>
<evidence type="ECO:0000256" key="4">
    <source>
        <dbReference type="ARBA" id="ARBA00022737"/>
    </source>
</evidence>
<sequence>MKKDYYEVLGVSRSASKDEIKKAYRQLALQYHPDKNPDNKDAEDHFKEVNEAYEVLSNDDKRRRYDQFGHAGVGSSAASGAGGAYGGGATDFNDIFSAFNDMFGGGRTRGGGAPFGFEEVFGGGGGAGRRGRTSVGIPGTDLKIRLKLTLEEIAKGVEKTLKIKKQIVCKECNGSGSKTGATEPCQTCHGSGEVRQASKTMFGQFVNITACPACGGEGRVVKDRCSACYGEGIKQGEVTVKVTVPAGVQDGNYLTLRGQGNAGPRGGAPGDLIVVIEEKPHELFRRDGNDVIYELALSYPDLVLGTKIDVPTLDGAVKLTIPPATQPETMLRIPGQGIGHLRGSGKGDQLVRVNVYVPKDLSHHEKELLKELKKMAAFSPSGSNNDKEEKSFFEKARDIFS</sequence>
<evidence type="ECO:0000256" key="3">
    <source>
        <dbReference type="ARBA" id="ARBA00022723"/>
    </source>
</evidence>
<dbReference type="InterPro" id="IPR008971">
    <property type="entry name" value="HSP40/DnaJ_pept-bd"/>
</dbReference>
<dbReference type="InterPro" id="IPR012724">
    <property type="entry name" value="DnaJ"/>
</dbReference>
<evidence type="ECO:0000256" key="7">
    <source>
        <dbReference type="ARBA" id="ARBA00023016"/>
    </source>
</evidence>
<dbReference type="Proteomes" id="UP000053937">
    <property type="component" value="Unassembled WGS sequence"/>
</dbReference>
<comment type="function">
    <text evidence="9 12">Participates actively in the response to hyperosmotic and heat shock by preventing the aggregation of stress-denatured proteins and by disaggregating proteins, also in an autonomous, DnaK-independent fashion. Unfolded proteins bind initially to DnaJ; upon interaction with the DnaJ-bound protein, DnaK hydrolyzes its bound ATP, resulting in the formation of a stable complex. GrpE releases ADP from DnaK; ATP binding to DnaK triggers the release of the substrate protein, thus completing the reaction cycle. Several rounds of ATP-dependent interactions between DnaJ, DnaK and GrpE are required for fully efficient folding. Also involved, together with DnaK and GrpE, in the DNA replication of plasmids through activation of initiation proteins.</text>
</comment>
<dbReference type="NCBIfam" id="NF010874">
    <property type="entry name" value="PRK14281.1"/>
    <property type="match status" value="1"/>
</dbReference>
<feature type="binding site" evidence="12">
    <location>
        <position position="172"/>
    </location>
    <ligand>
        <name>Zn(2+)</name>
        <dbReference type="ChEBI" id="CHEBI:29105"/>
        <label>1</label>
    </ligand>
</feature>
<dbReference type="InterPro" id="IPR036410">
    <property type="entry name" value="HSP_DnaJ_Cys-rich_dom_sf"/>
</dbReference>
<feature type="repeat" description="CXXCXGXG motif" evidence="12">
    <location>
        <begin position="185"/>
        <end position="192"/>
    </location>
</feature>
<evidence type="ECO:0000259" key="16">
    <source>
        <dbReference type="PROSITE" id="PS51188"/>
    </source>
</evidence>
<feature type="domain" description="CR-type" evidence="16">
    <location>
        <begin position="156"/>
        <end position="237"/>
    </location>
</feature>
<accession>A0A101JCA7</accession>
<evidence type="ECO:0000313" key="17">
    <source>
        <dbReference type="EMBL" id="KUL24154.1"/>
    </source>
</evidence>
<evidence type="ECO:0000256" key="10">
    <source>
        <dbReference type="ARBA" id="ARBA00061004"/>
    </source>
</evidence>